<gene>
    <name evidence="2" type="ORF">CKO42_14170</name>
</gene>
<dbReference type="AlphaFoldDB" id="A0A9X0WAY2"/>
<dbReference type="RefSeq" id="WP_200245090.1">
    <property type="nucleotide sequence ID" value="NZ_NRRY01000023.1"/>
</dbReference>
<dbReference type="InterPro" id="IPR011335">
    <property type="entry name" value="Restrct_endonuc-II-like"/>
</dbReference>
<evidence type="ECO:0000313" key="2">
    <source>
        <dbReference type="EMBL" id="MBK1619563.1"/>
    </source>
</evidence>
<comment type="caution">
    <text evidence="2">The sequence shown here is derived from an EMBL/GenBank/DDBJ whole genome shotgun (WGS) entry which is preliminary data.</text>
</comment>
<name>A0A9X0WAY2_9GAMM</name>
<dbReference type="PANTHER" id="PTHR36558">
    <property type="entry name" value="GLR1098 PROTEIN"/>
    <property type="match status" value="1"/>
</dbReference>
<dbReference type="EMBL" id="NRRY01000023">
    <property type="protein sequence ID" value="MBK1619563.1"/>
    <property type="molecule type" value="Genomic_DNA"/>
</dbReference>
<dbReference type="InterPro" id="IPR008538">
    <property type="entry name" value="Uma2"/>
</dbReference>
<feature type="domain" description="Putative restriction endonuclease" evidence="1">
    <location>
        <begin position="10"/>
        <end position="167"/>
    </location>
</feature>
<protein>
    <recommendedName>
        <fullName evidence="1">Putative restriction endonuclease domain-containing protein</fullName>
    </recommendedName>
</protein>
<dbReference type="PANTHER" id="PTHR36558:SF1">
    <property type="entry name" value="RESTRICTION ENDONUCLEASE DOMAIN-CONTAINING PROTEIN-RELATED"/>
    <property type="match status" value="1"/>
</dbReference>
<sequence>MNALLKPSPAEYLERERMADTKSEYVAGEIFAMAGATPEHHLIAGNLIRELGNALKKRPCRVYPSDLRVQVADGYFYPDVSVVCGTPRFSDRDNLVNPDLISEVLSSSTADFDMGRKFARYRQIESLQDYLLVSQESPHLIHYHRQDANHWLLTEITDPNAEVELPGVDCRLALVEIYDKVFIEDGS</sequence>
<keyword evidence="3" id="KW-1185">Reference proteome</keyword>
<reference evidence="2 3" key="1">
    <citation type="journal article" date="2020" name="Microorganisms">
        <title>Osmotic Adaptation and Compatible Solute Biosynthesis of Phototrophic Bacteria as Revealed from Genome Analyses.</title>
        <authorList>
            <person name="Imhoff J.F."/>
            <person name="Rahn T."/>
            <person name="Kunzel S."/>
            <person name="Keller A."/>
            <person name="Neulinger S.C."/>
        </authorList>
    </citation>
    <scope>NUCLEOTIDE SEQUENCE [LARGE SCALE GENOMIC DNA]</scope>
    <source>
        <strain evidence="2 3">DSM 25653</strain>
    </source>
</reference>
<accession>A0A9X0WAY2</accession>
<dbReference type="Proteomes" id="UP001138768">
    <property type="component" value="Unassembled WGS sequence"/>
</dbReference>
<proteinExistence type="predicted"/>
<evidence type="ECO:0000313" key="3">
    <source>
        <dbReference type="Proteomes" id="UP001138768"/>
    </source>
</evidence>
<dbReference type="SUPFAM" id="SSF52980">
    <property type="entry name" value="Restriction endonuclease-like"/>
    <property type="match status" value="1"/>
</dbReference>
<evidence type="ECO:0000259" key="1">
    <source>
        <dbReference type="Pfam" id="PF05685"/>
    </source>
</evidence>
<dbReference type="Gene3D" id="3.90.1570.10">
    <property type="entry name" value="tt1808, chain A"/>
    <property type="match status" value="1"/>
</dbReference>
<dbReference type="Pfam" id="PF05685">
    <property type="entry name" value="Uma2"/>
    <property type="match status" value="1"/>
</dbReference>
<dbReference type="InterPro" id="IPR012296">
    <property type="entry name" value="Nuclease_put_TT1808"/>
</dbReference>
<organism evidence="2 3">
    <name type="scientific">Lamprobacter modestohalophilus</name>
    <dbReference type="NCBI Taxonomy" id="1064514"/>
    <lineage>
        <taxon>Bacteria</taxon>
        <taxon>Pseudomonadati</taxon>
        <taxon>Pseudomonadota</taxon>
        <taxon>Gammaproteobacteria</taxon>
        <taxon>Chromatiales</taxon>
        <taxon>Chromatiaceae</taxon>
        <taxon>Lamprobacter</taxon>
    </lineage>
</organism>
<dbReference type="CDD" id="cd06260">
    <property type="entry name" value="DUF820-like"/>
    <property type="match status" value="1"/>
</dbReference>